<keyword evidence="4" id="KW-1185">Reference proteome</keyword>
<accession>A0A518BLV0</accession>
<dbReference type="AlphaFoldDB" id="A0A518BLV0"/>
<protein>
    <submittedName>
        <fullName evidence="3">Uncharacterized protein</fullName>
    </submittedName>
</protein>
<proteinExistence type="predicted"/>
<evidence type="ECO:0000256" key="1">
    <source>
        <dbReference type="SAM" id="MobiDB-lite"/>
    </source>
</evidence>
<keyword evidence="2" id="KW-0812">Transmembrane</keyword>
<dbReference type="Proteomes" id="UP000316921">
    <property type="component" value="Chromosome"/>
</dbReference>
<sequence length="107" mass="11216">MALGRRGKNLIILLVLLSLMIAATVGLWLILDSAKRDIGSGDYRGLEATEESDADGEIQHGGLRRRATADEDRDGASIGPGPSIDPVVGFDQGGAVVSLEGTRSIRS</sequence>
<dbReference type="RefSeq" id="WP_145066538.1">
    <property type="nucleotide sequence ID" value="NZ_CP036287.1"/>
</dbReference>
<keyword evidence="2" id="KW-1133">Transmembrane helix</keyword>
<feature type="region of interest" description="Disordered" evidence="1">
    <location>
        <begin position="48"/>
        <end position="89"/>
    </location>
</feature>
<keyword evidence="2" id="KW-0472">Membrane</keyword>
<reference evidence="3 4" key="1">
    <citation type="submission" date="2019-02" db="EMBL/GenBank/DDBJ databases">
        <title>Deep-cultivation of Planctomycetes and their phenomic and genomic characterization uncovers novel biology.</title>
        <authorList>
            <person name="Wiegand S."/>
            <person name="Jogler M."/>
            <person name="Boedeker C."/>
            <person name="Pinto D."/>
            <person name="Vollmers J."/>
            <person name="Rivas-Marin E."/>
            <person name="Kohn T."/>
            <person name="Peeters S.H."/>
            <person name="Heuer A."/>
            <person name="Rast P."/>
            <person name="Oberbeckmann S."/>
            <person name="Bunk B."/>
            <person name="Jeske O."/>
            <person name="Meyerdierks A."/>
            <person name="Storesund J.E."/>
            <person name="Kallscheuer N."/>
            <person name="Luecker S."/>
            <person name="Lage O.M."/>
            <person name="Pohl T."/>
            <person name="Merkel B.J."/>
            <person name="Hornburger P."/>
            <person name="Mueller R.-W."/>
            <person name="Bruemmer F."/>
            <person name="Labrenz M."/>
            <person name="Spormann A.M."/>
            <person name="Op den Camp H."/>
            <person name="Overmann J."/>
            <person name="Amann R."/>
            <person name="Jetten M.S.M."/>
            <person name="Mascher T."/>
            <person name="Medema M.H."/>
            <person name="Devos D.P."/>
            <person name="Kaster A.-K."/>
            <person name="Ovreas L."/>
            <person name="Rohde M."/>
            <person name="Galperin M.Y."/>
            <person name="Jogler C."/>
        </authorList>
    </citation>
    <scope>NUCLEOTIDE SEQUENCE [LARGE SCALE GENOMIC DNA]</scope>
    <source>
        <strain evidence="3 4">Pla133</strain>
    </source>
</reference>
<name>A0A518BLV0_9BACT</name>
<organism evidence="3 4">
    <name type="scientific">Engelhardtia mirabilis</name>
    <dbReference type="NCBI Taxonomy" id="2528011"/>
    <lineage>
        <taxon>Bacteria</taxon>
        <taxon>Pseudomonadati</taxon>
        <taxon>Planctomycetota</taxon>
        <taxon>Planctomycetia</taxon>
        <taxon>Planctomycetia incertae sedis</taxon>
        <taxon>Engelhardtia</taxon>
    </lineage>
</organism>
<dbReference type="KEGG" id="pbap:Pla133_30320"/>
<feature type="transmembrane region" description="Helical" evidence="2">
    <location>
        <begin position="12"/>
        <end position="31"/>
    </location>
</feature>
<evidence type="ECO:0000256" key="2">
    <source>
        <dbReference type="SAM" id="Phobius"/>
    </source>
</evidence>
<evidence type="ECO:0000313" key="4">
    <source>
        <dbReference type="Proteomes" id="UP000316921"/>
    </source>
</evidence>
<evidence type="ECO:0000313" key="3">
    <source>
        <dbReference type="EMBL" id="QDU67941.1"/>
    </source>
</evidence>
<gene>
    <name evidence="3" type="ORF">Pla133_30320</name>
</gene>
<dbReference type="EMBL" id="CP036287">
    <property type="protein sequence ID" value="QDU67941.1"/>
    <property type="molecule type" value="Genomic_DNA"/>
</dbReference>